<protein>
    <submittedName>
        <fullName evidence="1">Uncharacterized protein</fullName>
    </submittedName>
</protein>
<proteinExistence type="predicted"/>
<evidence type="ECO:0000313" key="2">
    <source>
        <dbReference type="Proteomes" id="UP001396898"/>
    </source>
</evidence>
<gene>
    <name evidence="1" type="ORF">PG991_010838</name>
</gene>
<organism evidence="1 2">
    <name type="scientific">Apiospora marii</name>
    <dbReference type="NCBI Taxonomy" id="335849"/>
    <lineage>
        <taxon>Eukaryota</taxon>
        <taxon>Fungi</taxon>
        <taxon>Dikarya</taxon>
        <taxon>Ascomycota</taxon>
        <taxon>Pezizomycotina</taxon>
        <taxon>Sordariomycetes</taxon>
        <taxon>Xylariomycetidae</taxon>
        <taxon>Amphisphaeriales</taxon>
        <taxon>Apiosporaceae</taxon>
        <taxon>Apiospora</taxon>
    </lineage>
</organism>
<dbReference type="EMBL" id="JAQQWI010000016">
    <property type="protein sequence ID" value="KAK8008287.1"/>
    <property type="molecule type" value="Genomic_DNA"/>
</dbReference>
<name>A0ABR1RCG2_9PEZI</name>
<sequence>MSGLFDEEESDSAFSDICEGPRPVELSFATSAATASSAAAAASSASPLPLATTDSTCSQATPLSVRVAASISSLIDGDLGFAASTTGFLWFSGSSTTASMESMYELFGVPGE</sequence>
<comment type="caution">
    <text evidence="1">The sequence shown here is derived from an EMBL/GenBank/DDBJ whole genome shotgun (WGS) entry which is preliminary data.</text>
</comment>
<dbReference type="Proteomes" id="UP001396898">
    <property type="component" value="Unassembled WGS sequence"/>
</dbReference>
<evidence type="ECO:0000313" key="1">
    <source>
        <dbReference type="EMBL" id="KAK8008287.1"/>
    </source>
</evidence>
<reference evidence="1 2" key="1">
    <citation type="submission" date="2023-01" db="EMBL/GenBank/DDBJ databases">
        <title>Analysis of 21 Apiospora genomes using comparative genomics revels a genus with tremendous synthesis potential of carbohydrate active enzymes and secondary metabolites.</title>
        <authorList>
            <person name="Sorensen T."/>
        </authorList>
    </citation>
    <scope>NUCLEOTIDE SEQUENCE [LARGE SCALE GENOMIC DNA]</scope>
    <source>
        <strain evidence="1 2">CBS 20057</strain>
    </source>
</reference>
<accession>A0ABR1RCG2</accession>
<keyword evidence="2" id="KW-1185">Reference proteome</keyword>